<dbReference type="InterPro" id="IPR011659">
    <property type="entry name" value="WD40"/>
</dbReference>
<evidence type="ECO:0008006" key="3">
    <source>
        <dbReference type="Google" id="ProtNLM"/>
    </source>
</evidence>
<dbReference type="Proteomes" id="UP000249390">
    <property type="component" value="Unassembled WGS sequence"/>
</dbReference>
<organism evidence="1 2">
    <name type="scientific">Cuscuta australis</name>
    <dbReference type="NCBI Taxonomy" id="267555"/>
    <lineage>
        <taxon>Eukaryota</taxon>
        <taxon>Viridiplantae</taxon>
        <taxon>Streptophyta</taxon>
        <taxon>Embryophyta</taxon>
        <taxon>Tracheophyta</taxon>
        <taxon>Spermatophyta</taxon>
        <taxon>Magnoliopsida</taxon>
        <taxon>eudicotyledons</taxon>
        <taxon>Gunneridae</taxon>
        <taxon>Pentapetalae</taxon>
        <taxon>asterids</taxon>
        <taxon>lamiids</taxon>
        <taxon>Solanales</taxon>
        <taxon>Convolvulaceae</taxon>
        <taxon>Cuscuteae</taxon>
        <taxon>Cuscuta</taxon>
        <taxon>Cuscuta subgen. Grammica</taxon>
        <taxon>Cuscuta sect. Cleistogrammica</taxon>
    </lineage>
</organism>
<name>A0A328D886_9ASTE</name>
<dbReference type="InterPro" id="IPR011042">
    <property type="entry name" value="6-blade_b-propeller_TolB-like"/>
</dbReference>
<comment type="caution">
    <text evidence="1">The sequence shown here is derived from an EMBL/GenBank/DDBJ whole genome shotgun (WGS) entry which is preliminary data.</text>
</comment>
<dbReference type="Pfam" id="PF07676">
    <property type="entry name" value="PD40"/>
    <property type="match status" value="2"/>
</dbReference>
<proteinExistence type="predicted"/>
<dbReference type="EMBL" id="NQVE01000179">
    <property type="protein sequence ID" value="RAL42017.1"/>
    <property type="molecule type" value="Genomic_DNA"/>
</dbReference>
<dbReference type="Gene3D" id="2.120.10.30">
    <property type="entry name" value="TolB, C-terminal domain"/>
    <property type="match status" value="3"/>
</dbReference>
<accession>A0A328D886</accession>
<dbReference type="Gene3D" id="2.140.10.30">
    <property type="entry name" value="Dipeptidylpeptidase IV, N-terminal domain"/>
    <property type="match status" value="1"/>
</dbReference>
<dbReference type="AlphaFoldDB" id="A0A328D886"/>
<dbReference type="PANTHER" id="PTHR32161:SF9">
    <property type="entry name" value="TOLB PROTEIN-LIKE PROTEIN"/>
    <property type="match status" value="1"/>
</dbReference>
<dbReference type="PANTHER" id="PTHR32161">
    <property type="entry name" value="DPP6 N-TERMINAL DOMAIN-LIKE PROTEIN"/>
    <property type="match status" value="1"/>
</dbReference>
<gene>
    <name evidence="1" type="ORF">DM860_018191</name>
</gene>
<reference evidence="1 2" key="1">
    <citation type="submission" date="2018-06" db="EMBL/GenBank/DDBJ databases">
        <title>The Genome of Cuscuta australis (Dodder) Provides Insight into the Evolution of Plant Parasitism.</title>
        <authorList>
            <person name="Liu H."/>
        </authorList>
    </citation>
    <scope>NUCLEOTIDE SEQUENCE [LARGE SCALE GENOMIC DNA]</scope>
    <source>
        <strain evidence="2">cv. Yunnan</strain>
        <tissue evidence="1">Vines</tissue>
    </source>
</reference>
<dbReference type="SUPFAM" id="SSF69304">
    <property type="entry name" value="Tricorn protease N-terminal domain"/>
    <property type="match status" value="2"/>
</dbReference>
<evidence type="ECO:0000313" key="1">
    <source>
        <dbReference type="EMBL" id="RAL42017.1"/>
    </source>
</evidence>
<sequence>MDPRGTVAFATVGRPQYGFDIFSVQLAAFPDQPDSARPTERRLTDRVSVNFNGQFLYEGDALVFVSERSGSSQIYLQPNSSHVGKLEQLLSPSDSLFHDRPLIKKDGRLLYISAHEPPAEPFKSWSALYSTDLRQRKITRLTPYGAADFSPSVSHSGKFIAVASYGSRPWGGEFHDLHTDIVVFSDSDPAERIILCPHGGWPQWSGDSTVYFHRQAADDGWWSIFKVDLPEGFKPSDYSNQNSYAAAPVRVTPPGLHCFTPAAMHNSSRIATATRRRGSKYRHIEIFDIESGEFYPVTELLNPKCNHYSPFLSPESTVLGYHRFRGESSDIIPHLDPVTSPVKDLRLLRLNGSFPSFSPSGDFILSSGDLEPDSSLLPALSIVSSDGSKRWTLLNDCMAFGNSWSPTEPGVIFTSIGPIFESVKAPVQIARVTFDPQDLTDDSLENIIPTDIKILTRESSGNNAFPSCSPDGTLVVFRSGRSGSKNLFVIDSSSGEFEGGISQLTDGPWIDTMPSWSPDGSLIAFSSNRHNPGDATRFSIYVIRPDGTGLRRIHVAGPPPLPEGSSSPDYEMKDRERLNHVCFSSDGEWLLFTANLGGLTAEPVSLPHQFQPYGDLYMVRLDGTALQRLTLNGYENGTPAWHPKVADDSGRKSAGQKLIGHFDEPTWITFDL</sequence>
<dbReference type="SUPFAM" id="SSF82171">
    <property type="entry name" value="DPP6 N-terminal domain-like"/>
    <property type="match status" value="1"/>
</dbReference>
<evidence type="ECO:0000313" key="2">
    <source>
        <dbReference type="Proteomes" id="UP000249390"/>
    </source>
</evidence>
<protein>
    <recommendedName>
        <fullName evidence="3">Dipeptidylpeptidase IV N-terminal domain-containing protein</fullName>
    </recommendedName>
</protein>
<keyword evidence="2" id="KW-1185">Reference proteome</keyword>